<dbReference type="Pfam" id="PF01031">
    <property type="entry name" value="Dynamin_M"/>
    <property type="match status" value="1"/>
</dbReference>
<accession>A0A6A6DVR1</accession>
<dbReference type="PANTHER" id="PTHR11566">
    <property type="entry name" value="DYNAMIN"/>
    <property type="match status" value="1"/>
</dbReference>
<name>A0A6A6DVR1_9PEZI</name>
<keyword evidence="2" id="KW-0342">GTP-binding</keyword>
<dbReference type="GO" id="GO:0000266">
    <property type="term" value="P:mitochondrial fission"/>
    <property type="evidence" value="ECO:0007669"/>
    <property type="project" value="TreeGrafter"/>
</dbReference>
<dbReference type="GO" id="GO:0008017">
    <property type="term" value="F:microtubule binding"/>
    <property type="evidence" value="ECO:0007669"/>
    <property type="project" value="TreeGrafter"/>
</dbReference>
<dbReference type="EMBL" id="ML994644">
    <property type="protein sequence ID" value="KAF2183123.1"/>
    <property type="molecule type" value="Genomic_DNA"/>
</dbReference>
<dbReference type="Proteomes" id="UP000800200">
    <property type="component" value="Unassembled WGS sequence"/>
</dbReference>
<feature type="domain" description="Dynamin GTPase" evidence="3">
    <location>
        <begin position="38"/>
        <end position="241"/>
    </location>
</feature>
<sequence>MATDSSSDLEWDSPATPVTPIAIDSNAVTTNSLEALQSDEQRRAVDIVDKLRRTGLRGIVGLSQLVVCGDQSSDKSSVLEAITEIPFPRKESLCTRFATEIVLRRDPTSTTKITITPDKNRDKQEQAKLKSFNKSIKDFSQLPDIIEDATLAVGLGRVGEINSKAFSRDVLSVEICGPDRPQDIDTKSEWTLGIITKPDYLPQNKNIYFKLRWHMLKHQTFFFSKGRYSDLPRDSVGIDSLRARLSLLLLNHLKKELPSLKEEMSTKLHNMMDEIERLGEKRTIVSEQRMMLVKISMHINDILRSAVKGYYDSPFFGSINTNAPINSMENIQRFRSVIQHLNLWFANNMRLRGHKYVVGAGPVEESISSPLPKPKTLTGPEIIEWVQKVLERPRGFELPGNFNAVTISQLFWEQSQPWEEIASKHIRKVACACKDFVYMVLKHSAPAEFLYRLTTKKSFARSPRTKARHPMTYNYYFTITIQKQRQRKYQRPRERATKESVTTVSVDSGFETGTRTLCDPVKMEEAMADSIEQDMDKFSSEEAMDDQRACYKYFTNAVAKQVIERHLVEPPPSIILSL</sequence>
<dbReference type="GO" id="GO:0003924">
    <property type="term" value="F:GTPase activity"/>
    <property type="evidence" value="ECO:0007669"/>
    <property type="project" value="InterPro"/>
</dbReference>
<dbReference type="GO" id="GO:0048312">
    <property type="term" value="P:intracellular distribution of mitochondria"/>
    <property type="evidence" value="ECO:0007669"/>
    <property type="project" value="TreeGrafter"/>
</dbReference>
<dbReference type="InterPro" id="IPR027417">
    <property type="entry name" value="P-loop_NTPase"/>
</dbReference>
<dbReference type="SMART" id="SM00053">
    <property type="entry name" value="DYNc"/>
    <property type="match status" value="1"/>
</dbReference>
<dbReference type="OrthoDB" id="415706at2759"/>
<evidence type="ECO:0000313" key="5">
    <source>
        <dbReference type="Proteomes" id="UP000800200"/>
    </source>
</evidence>
<keyword evidence="5" id="KW-1185">Reference proteome</keyword>
<evidence type="ECO:0000259" key="3">
    <source>
        <dbReference type="SMART" id="SM00053"/>
    </source>
</evidence>
<dbReference type="InterPro" id="IPR001401">
    <property type="entry name" value="Dynamin_GTPase"/>
</dbReference>
<dbReference type="GO" id="GO:0016559">
    <property type="term" value="P:peroxisome fission"/>
    <property type="evidence" value="ECO:0007669"/>
    <property type="project" value="TreeGrafter"/>
</dbReference>
<dbReference type="GO" id="GO:0005739">
    <property type="term" value="C:mitochondrion"/>
    <property type="evidence" value="ECO:0007669"/>
    <property type="project" value="TreeGrafter"/>
</dbReference>
<dbReference type="GO" id="GO:0016020">
    <property type="term" value="C:membrane"/>
    <property type="evidence" value="ECO:0007669"/>
    <property type="project" value="TreeGrafter"/>
</dbReference>
<evidence type="ECO:0000256" key="2">
    <source>
        <dbReference type="ARBA" id="ARBA00023134"/>
    </source>
</evidence>
<reference evidence="4" key="1">
    <citation type="journal article" date="2020" name="Stud. Mycol.">
        <title>101 Dothideomycetes genomes: a test case for predicting lifestyles and emergence of pathogens.</title>
        <authorList>
            <person name="Haridas S."/>
            <person name="Albert R."/>
            <person name="Binder M."/>
            <person name="Bloem J."/>
            <person name="Labutti K."/>
            <person name="Salamov A."/>
            <person name="Andreopoulos B."/>
            <person name="Baker S."/>
            <person name="Barry K."/>
            <person name="Bills G."/>
            <person name="Bluhm B."/>
            <person name="Cannon C."/>
            <person name="Castanera R."/>
            <person name="Culley D."/>
            <person name="Daum C."/>
            <person name="Ezra D."/>
            <person name="Gonzalez J."/>
            <person name="Henrissat B."/>
            <person name="Kuo A."/>
            <person name="Liang C."/>
            <person name="Lipzen A."/>
            <person name="Lutzoni F."/>
            <person name="Magnuson J."/>
            <person name="Mondo S."/>
            <person name="Nolan M."/>
            <person name="Ohm R."/>
            <person name="Pangilinan J."/>
            <person name="Park H.-J."/>
            <person name="Ramirez L."/>
            <person name="Alfaro M."/>
            <person name="Sun H."/>
            <person name="Tritt A."/>
            <person name="Yoshinaga Y."/>
            <person name="Zwiers L.-H."/>
            <person name="Turgeon B."/>
            <person name="Goodwin S."/>
            <person name="Spatafora J."/>
            <person name="Crous P."/>
            <person name="Grigoriev I."/>
        </authorList>
    </citation>
    <scope>NUCLEOTIDE SEQUENCE</scope>
    <source>
        <strain evidence="4">CBS 207.26</strain>
    </source>
</reference>
<dbReference type="AlphaFoldDB" id="A0A6A6DVR1"/>
<protein>
    <recommendedName>
        <fullName evidence="3">Dynamin GTPase domain-containing protein</fullName>
    </recommendedName>
</protein>
<dbReference type="Gene3D" id="3.40.50.300">
    <property type="entry name" value="P-loop containing nucleotide triphosphate hydrolases"/>
    <property type="match status" value="2"/>
</dbReference>
<evidence type="ECO:0000256" key="1">
    <source>
        <dbReference type="ARBA" id="ARBA00022741"/>
    </source>
</evidence>
<organism evidence="4 5">
    <name type="scientific">Zopfia rhizophila CBS 207.26</name>
    <dbReference type="NCBI Taxonomy" id="1314779"/>
    <lineage>
        <taxon>Eukaryota</taxon>
        <taxon>Fungi</taxon>
        <taxon>Dikarya</taxon>
        <taxon>Ascomycota</taxon>
        <taxon>Pezizomycotina</taxon>
        <taxon>Dothideomycetes</taxon>
        <taxon>Dothideomycetes incertae sedis</taxon>
        <taxon>Zopfiaceae</taxon>
        <taxon>Zopfia</taxon>
    </lineage>
</organism>
<dbReference type="SUPFAM" id="SSF52540">
    <property type="entry name" value="P-loop containing nucleoside triphosphate hydrolases"/>
    <property type="match status" value="1"/>
</dbReference>
<dbReference type="GO" id="GO:0005874">
    <property type="term" value="C:microtubule"/>
    <property type="evidence" value="ECO:0007669"/>
    <property type="project" value="TreeGrafter"/>
</dbReference>
<gene>
    <name evidence="4" type="ORF">K469DRAFT_728181</name>
</gene>
<proteinExistence type="predicted"/>
<dbReference type="GO" id="GO:0005525">
    <property type="term" value="F:GTP binding"/>
    <property type="evidence" value="ECO:0007669"/>
    <property type="project" value="InterPro"/>
</dbReference>
<dbReference type="GO" id="GO:0006897">
    <property type="term" value="P:endocytosis"/>
    <property type="evidence" value="ECO:0007669"/>
    <property type="project" value="TreeGrafter"/>
</dbReference>
<keyword evidence="1" id="KW-0547">Nucleotide-binding</keyword>
<evidence type="ECO:0000313" key="4">
    <source>
        <dbReference type="EMBL" id="KAF2183123.1"/>
    </source>
</evidence>
<dbReference type="Pfam" id="PF00350">
    <property type="entry name" value="Dynamin_N"/>
    <property type="match status" value="1"/>
</dbReference>
<dbReference type="PANTHER" id="PTHR11566:SF66">
    <property type="entry name" value="INTERFERON-INDUCED GTP-BINDING PROTEIN MX"/>
    <property type="match status" value="1"/>
</dbReference>
<dbReference type="InterPro" id="IPR000375">
    <property type="entry name" value="Dynamin_stalk"/>
</dbReference>
<dbReference type="InterPro" id="IPR022812">
    <property type="entry name" value="Dynamin"/>
</dbReference>
<dbReference type="InterPro" id="IPR045063">
    <property type="entry name" value="Dynamin_N"/>
</dbReference>